<keyword evidence="1" id="KW-0732">Signal</keyword>
<name>A0A1B8AQY8_FUSPO</name>
<sequence length="318" mass="35357">MVSWPHLGGLAFALSHLVDSALGDEHKSNYTAPWETLPPTPQLPEPNFNGTVPINGIDLWYATFGASLECSKLKGLFPVVFLHGGYANSDYYAHQIRHLRDGPYTLIAIDSRSQGRSGDDPSKPLAYDQMTEDVVALMDHLEIERFSTVGWSDGGIISFDLAMNFTSRVDRIFSFGGSYSPTNINATIGDSPVFSEYLERVAVEYKHNTPSNTPFEQASKKLDEMWATQPVWDAQSFAKIPSRYDVDEAPIIWIVDGDSEEAVTRDTPGTLRSWIWGSDLVILPGVSHFAFLQDPGTFNAMLDRFLSLPKTSSRQLDL</sequence>
<evidence type="ECO:0000259" key="2">
    <source>
        <dbReference type="Pfam" id="PF00561"/>
    </source>
</evidence>
<dbReference type="InterPro" id="IPR029058">
    <property type="entry name" value="AB_hydrolase_fold"/>
</dbReference>
<dbReference type="PANTHER" id="PTHR43433">
    <property type="entry name" value="HYDROLASE, ALPHA/BETA FOLD FAMILY PROTEIN"/>
    <property type="match status" value="1"/>
</dbReference>
<feature type="chain" id="PRO_5008603097" description="AB hydrolase-1 domain-containing protein" evidence="1">
    <location>
        <begin position="24"/>
        <end position="318"/>
    </location>
</feature>
<comment type="caution">
    <text evidence="3">The sequence shown here is derived from an EMBL/GenBank/DDBJ whole genome shotgun (WGS) entry which is preliminary data.</text>
</comment>
<keyword evidence="4" id="KW-1185">Reference proteome</keyword>
<dbReference type="Proteomes" id="UP000091967">
    <property type="component" value="Unassembled WGS sequence"/>
</dbReference>
<protein>
    <recommendedName>
        <fullName evidence="2">AB hydrolase-1 domain-containing protein</fullName>
    </recommendedName>
</protein>
<accession>A0A1B8AQY8</accession>
<dbReference type="OMA" id="GIDLWYA"/>
<gene>
    <name evidence="3" type="ORF">FPOA_09283</name>
</gene>
<evidence type="ECO:0000256" key="1">
    <source>
        <dbReference type="SAM" id="SignalP"/>
    </source>
</evidence>
<organism evidence="3 4">
    <name type="scientific">Fusarium poae</name>
    <dbReference type="NCBI Taxonomy" id="36050"/>
    <lineage>
        <taxon>Eukaryota</taxon>
        <taxon>Fungi</taxon>
        <taxon>Dikarya</taxon>
        <taxon>Ascomycota</taxon>
        <taxon>Pezizomycotina</taxon>
        <taxon>Sordariomycetes</taxon>
        <taxon>Hypocreomycetidae</taxon>
        <taxon>Hypocreales</taxon>
        <taxon>Nectriaceae</taxon>
        <taxon>Fusarium</taxon>
    </lineage>
</organism>
<evidence type="ECO:0000313" key="4">
    <source>
        <dbReference type="Proteomes" id="UP000091967"/>
    </source>
</evidence>
<evidence type="ECO:0000313" key="3">
    <source>
        <dbReference type="EMBL" id="OBS22962.1"/>
    </source>
</evidence>
<dbReference type="STRING" id="36050.A0A1B8AQY8"/>
<dbReference type="InterPro" id="IPR000073">
    <property type="entry name" value="AB_hydrolase_1"/>
</dbReference>
<dbReference type="Gene3D" id="3.40.50.1820">
    <property type="entry name" value="alpha/beta hydrolase"/>
    <property type="match status" value="1"/>
</dbReference>
<dbReference type="InterPro" id="IPR050471">
    <property type="entry name" value="AB_hydrolase"/>
</dbReference>
<dbReference type="AlphaFoldDB" id="A0A1B8AQY8"/>
<dbReference type="PANTHER" id="PTHR43433:SF5">
    <property type="entry name" value="AB HYDROLASE-1 DOMAIN-CONTAINING PROTEIN"/>
    <property type="match status" value="1"/>
</dbReference>
<dbReference type="Pfam" id="PF00561">
    <property type="entry name" value="Abhydrolase_1"/>
    <property type="match status" value="1"/>
</dbReference>
<proteinExistence type="predicted"/>
<reference evidence="3 4" key="1">
    <citation type="submission" date="2016-06" db="EMBL/GenBank/DDBJ databases">
        <title>Living apart together: crosstalk between the core and supernumerary genomes in a fungal plant pathogen.</title>
        <authorList>
            <person name="Vanheule A."/>
            <person name="Audenaert K."/>
            <person name="Warris S."/>
            <person name="Van De Geest H."/>
            <person name="Schijlen E."/>
            <person name="Hofte M."/>
            <person name="De Saeger S."/>
            <person name="Haesaert G."/>
            <person name="Waalwijk C."/>
            <person name="Van Der Lee T."/>
        </authorList>
    </citation>
    <scope>NUCLEOTIDE SEQUENCE [LARGE SCALE GENOMIC DNA]</scope>
    <source>
        <strain evidence="3 4">2516</strain>
    </source>
</reference>
<dbReference type="SUPFAM" id="SSF53474">
    <property type="entry name" value="alpha/beta-Hydrolases"/>
    <property type="match status" value="1"/>
</dbReference>
<feature type="signal peptide" evidence="1">
    <location>
        <begin position="1"/>
        <end position="23"/>
    </location>
</feature>
<dbReference type="EMBL" id="LYXU01000003">
    <property type="protein sequence ID" value="OBS22962.1"/>
    <property type="molecule type" value="Genomic_DNA"/>
</dbReference>
<feature type="domain" description="AB hydrolase-1" evidence="2">
    <location>
        <begin position="78"/>
        <end position="186"/>
    </location>
</feature>